<feature type="domain" description="Glycosyl transferase family 1" evidence="10">
    <location>
        <begin position="294"/>
        <end position="447"/>
    </location>
</feature>
<reference evidence="12 13" key="1">
    <citation type="submission" date="2020-08" db="EMBL/GenBank/DDBJ databases">
        <title>Genomic Encyclopedia of Type Strains, Phase IV (KMG-IV): sequencing the most valuable type-strain genomes for metagenomic binning, comparative biology and taxonomic classification.</title>
        <authorList>
            <person name="Goeker M."/>
        </authorList>
    </citation>
    <scope>NUCLEOTIDE SEQUENCE [LARGE SCALE GENOMIC DNA]</scope>
    <source>
        <strain evidence="12 13">DSM 23240</strain>
    </source>
</reference>
<keyword evidence="13" id="KW-1185">Reference proteome</keyword>
<feature type="region of interest" description="Disordered" evidence="9">
    <location>
        <begin position="502"/>
        <end position="523"/>
    </location>
</feature>
<comment type="catalytic activity">
    <reaction evidence="1 8">
        <text>[(1-&gt;4)-alpha-D-glucosyl](n) + ADP-alpha-D-glucose = [(1-&gt;4)-alpha-D-glucosyl](n+1) + ADP + H(+)</text>
        <dbReference type="Rhea" id="RHEA:18189"/>
        <dbReference type="Rhea" id="RHEA-COMP:9584"/>
        <dbReference type="Rhea" id="RHEA-COMP:9587"/>
        <dbReference type="ChEBI" id="CHEBI:15378"/>
        <dbReference type="ChEBI" id="CHEBI:15444"/>
        <dbReference type="ChEBI" id="CHEBI:57498"/>
        <dbReference type="ChEBI" id="CHEBI:456216"/>
        <dbReference type="EC" id="2.4.1.21"/>
    </reaction>
</comment>
<dbReference type="GO" id="GO:0004373">
    <property type="term" value="F:alpha-1,4-glucan glucosyltransferase (UDP-glucose donor) activity"/>
    <property type="evidence" value="ECO:0007669"/>
    <property type="project" value="InterPro"/>
</dbReference>
<evidence type="ECO:0000256" key="1">
    <source>
        <dbReference type="ARBA" id="ARBA00001478"/>
    </source>
</evidence>
<comment type="caution">
    <text evidence="12">The sequence shown here is derived from an EMBL/GenBank/DDBJ whole genome shotgun (WGS) entry which is preliminary data.</text>
</comment>
<feature type="binding site" evidence="8">
    <location>
        <position position="16"/>
    </location>
    <ligand>
        <name>ADP-alpha-D-glucose</name>
        <dbReference type="ChEBI" id="CHEBI:57498"/>
    </ligand>
</feature>
<dbReference type="NCBIfam" id="TIGR02095">
    <property type="entry name" value="glgA"/>
    <property type="match status" value="1"/>
</dbReference>
<evidence type="ECO:0000256" key="8">
    <source>
        <dbReference type="HAMAP-Rule" id="MF_00484"/>
    </source>
</evidence>
<comment type="similarity">
    <text evidence="4 8">Belongs to the glycosyltransferase 1 family. Bacterial/plant glycogen synthase subfamily.</text>
</comment>
<dbReference type="SUPFAM" id="SSF53756">
    <property type="entry name" value="UDP-Glycosyltransferase/glycogen phosphorylase"/>
    <property type="match status" value="1"/>
</dbReference>
<dbReference type="PANTHER" id="PTHR45825:SF11">
    <property type="entry name" value="ALPHA AMYLASE DOMAIN-CONTAINING PROTEIN"/>
    <property type="match status" value="1"/>
</dbReference>
<dbReference type="InterPro" id="IPR011835">
    <property type="entry name" value="GS/SS"/>
</dbReference>
<evidence type="ECO:0000259" key="10">
    <source>
        <dbReference type="Pfam" id="PF00534"/>
    </source>
</evidence>
<keyword evidence="7 8" id="KW-0320">Glycogen biosynthesis</keyword>
<evidence type="ECO:0000256" key="5">
    <source>
        <dbReference type="ARBA" id="ARBA00022676"/>
    </source>
</evidence>
<dbReference type="NCBIfam" id="NF001899">
    <property type="entry name" value="PRK00654.1-2"/>
    <property type="match status" value="1"/>
</dbReference>
<evidence type="ECO:0000313" key="12">
    <source>
        <dbReference type="EMBL" id="MBB5199551.1"/>
    </source>
</evidence>
<evidence type="ECO:0000256" key="3">
    <source>
        <dbReference type="ARBA" id="ARBA00004964"/>
    </source>
</evidence>
<evidence type="ECO:0000256" key="7">
    <source>
        <dbReference type="ARBA" id="ARBA00023056"/>
    </source>
</evidence>
<sequence>MPRVLFVTSEAVPLAKTGGLADVITALAATLRTQGIDVTILMPGYPSALDGAKNLTVIGSFDDFPGGSGRLRAGVIPDINVPVILLDTERFRACTGNLYVDQDGREFADNAVNFASLAYAAIKICAGRTTAEKPHVVHAHDWHAGLIPALLRTHNISDIGTILTVHNLAFQGNFPLASAAALGLPQEMLNADGAEFWGQVSFLKAGVRYADKITTVSHAYAREILTPRFGHGFEGLLNQRKEAISAIPNGIDIDMWNSATDPLIARRFSSNDMKGKIVCKRELKRLFNLTPINEFAPVLALGSRITHQKMADVALAALPTILQNQPYLQLAVLGCGEPVYHAGFRQLMERFPGRVGLHLGYDEKHAHALHAGADMLLHGSRFEPFGLTPLYAMRYGTIPIASRVGGLSDTITDAGTVDNIAANANGVLFDGEEPQDMIDAVDRAFQIYSHTAAWHKLQMNAMSVECGWDTSAQQYIALYGQVAAADTKHLFLDEIAPRREREPLQQFSRGQAKRQVIGTRKSG</sequence>
<dbReference type="UniPathway" id="UPA00164"/>
<evidence type="ECO:0000313" key="13">
    <source>
        <dbReference type="Proteomes" id="UP000571084"/>
    </source>
</evidence>
<dbReference type="GO" id="GO:0005978">
    <property type="term" value="P:glycogen biosynthetic process"/>
    <property type="evidence" value="ECO:0007669"/>
    <property type="project" value="UniProtKB-UniRule"/>
</dbReference>
<dbReference type="RefSeq" id="WP_245182296.1">
    <property type="nucleotide sequence ID" value="NZ_JAAOZT010000006.1"/>
</dbReference>
<evidence type="ECO:0000256" key="2">
    <source>
        <dbReference type="ARBA" id="ARBA00002764"/>
    </source>
</evidence>
<evidence type="ECO:0000256" key="4">
    <source>
        <dbReference type="ARBA" id="ARBA00010281"/>
    </source>
</evidence>
<dbReference type="Pfam" id="PF08323">
    <property type="entry name" value="Glyco_transf_5"/>
    <property type="match status" value="1"/>
</dbReference>
<comment type="pathway">
    <text evidence="3 8">Glycan biosynthesis; glycogen biosynthesis.</text>
</comment>
<accession>A0A840RSH2</accession>
<keyword evidence="5 8" id="KW-0328">Glycosyltransferase</keyword>
<evidence type="ECO:0000259" key="11">
    <source>
        <dbReference type="Pfam" id="PF08323"/>
    </source>
</evidence>
<protein>
    <recommendedName>
        <fullName evidence="8">Glycogen synthase</fullName>
        <ecNumber evidence="8">2.4.1.21</ecNumber>
    </recommendedName>
    <alternativeName>
        <fullName evidence="8">Starch [bacterial glycogen] synthase</fullName>
    </alternativeName>
</protein>
<dbReference type="EMBL" id="JACHHQ010000002">
    <property type="protein sequence ID" value="MBB5199551.1"/>
    <property type="molecule type" value="Genomic_DNA"/>
</dbReference>
<proteinExistence type="inferred from homology"/>
<dbReference type="HAMAP" id="MF_00484">
    <property type="entry name" value="Glycogen_synth"/>
    <property type="match status" value="1"/>
</dbReference>
<feature type="domain" description="Starch synthase catalytic" evidence="11">
    <location>
        <begin position="3"/>
        <end position="238"/>
    </location>
</feature>
<dbReference type="AlphaFoldDB" id="A0A840RSH2"/>
<dbReference type="InterPro" id="IPR013534">
    <property type="entry name" value="Starch_synth_cat_dom"/>
</dbReference>
<keyword evidence="6 8" id="KW-0808">Transferase</keyword>
<dbReference type="InterPro" id="IPR001296">
    <property type="entry name" value="Glyco_trans_1"/>
</dbReference>
<dbReference type="GO" id="GO:0005829">
    <property type="term" value="C:cytosol"/>
    <property type="evidence" value="ECO:0007669"/>
    <property type="project" value="TreeGrafter"/>
</dbReference>
<dbReference type="Gene3D" id="3.40.50.2000">
    <property type="entry name" value="Glycogen Phosphorylase B"/>
    <property type="match status" value="2"/>
</dbReference>
<evidence type="ECO:0000256" key="6">
    <source>
        <dbReference type="ARBA" id="ARBA00022679"/>
    </source>
</evidence>
<dbReference type="Proteomes" id="UP000571084">
    <property type="component" value="Unassembled WGS sequence"/>
</dbReference>
<dbReference type="Pfam" id="PF00534">
    <property type="entry name" value="Glycos_transf_1"/>
    <property type="match status" value="1"/>
</dbReference>
<dbReference type="PANTHER" id="PTHR45825">
    <property type="entry name" value="GRANULE-BOUND STARCH SYNTHASE 1, CHLOROPLASTIC/AMYLOPLASTIC"/>
    <property type="match status" value="1"/>
</dbReference>
<name>A0A840RSH2_9BURK</name>
<organism evidence="12 13">
    <name type="scientific">Glaciimonas immobilis</name>
    <dbReference type="NCBI Taxonomy" id="728004"/>
    <lineage>
        <taxon>Bacteria</taxon>
        <taxon>Pseudomonadati</taxon>
        <taxon>Pseudomonadota</taxon>
        <taxon>Betaproteobacteria</taxon>
        <taxon>Burkholderiales</taxon>
        <taxon>Oxalobacteraceae</taxon>
        <taxon>Glaciimonas</taxon>
    </lineage>
</organism>
<dbReference type="EC" id="2.4.1.21" evidence="8"/>
<dbReference type="CDD" id="cd03791">
    <property type="entry name" value="GT5_Glycogen_synthase_DULL1-like"/>
    <property type="match status" value="1"/>
</dbReference>
<comment type="function">
    <text evidence="2 8">Synthesizes alpha-1,4-glucan chains using ADP-glucose.</text>
</comment>
<dbReference type="GO" id="GO:0009011">
    <property type="term" value="F:alpha-1,4-glucan glucosyltransferase (ADP-glucose donor) activity"/>
    <property type="evidence" value="ECO:0007669"/>
    <property type="project" value="UniProtKB-UniRule"/>
</dbReference>
<evidence type="ECO:0000256" key="9">
    <source>
        <dbReference type="SAM" id="MobiDB-lite"/>
    </source>
</evidence>
<gene>
    <name evidence="8" type="primary">glgA</name>
    <name evidence="12" type="ORF">HNR39_001378</name>
</gene>